<reference evidence="1 2" key="1">
    <citation type="journal article" date="2014" name="PLoS ONE">
        <title>Genome Sequence of Candidatus Nitrososphaera evergladensis from Group I.1b Enriched from Everglades Soil Reveals Novel Genomic Features of the Ammonia-Oxidizing Archaea.</title>
        <authorList>
            <person name="Zhalnina K.V."/>
            <person name="Dias R."/>
            <person name="Leonard M.T."/>
            <person name="Dorr de Quadros P."/>
            <person name="Camargo F.A."/>
            <person name="Drew J.C."/>
            <person name="Farmerie W.G."/>
            <person name="Daroub S.H."/>
            <person name="Triplett E.W."/>
        </authorList>
    </citation>
    <scope>NUCLEOTIDE SEQUENCE [LARGE SCALE GENOMIC DNA]</scope>
    <source>
        <strain evidence="1 2">SR1</strain>
    </source>
</reference>
<sequence>MTADSGSSSLIITCISDDSIQFAKEVYDYLYSKLEQQKAQFTEESKGLNVAQDLITLHVREKGEGEQAGGEESQIRVDRLANIPKGMIKWILESFLKSNPSRFKDYEVIELGETFTIGRVLSPSKMEMLTCEICGFFTPYSEELYTHRMTHFGI</sequence>
<organism evidence="1 2">
    <name type="scientific">Candidatus Nitrososphaera evergladensis SR1</name>
    <dbReference type="NCBI Taxonomy" id="1459636"/>
    <lineage>
        <taxon>Archaea</taxon>
        <taxon>Nitrososphaerota</taxon>
        <taxon>Nitrososphaeria</taxon>
        <taxon>Nitrososphaerales</taxon>
        <taxon>Nitrososphaeraceae</taxon>
        <taxon>Nitrososphaera</taxon>
    </lineage>
</organism>
<evidence type="ECO:0000313" key="2">
    <source>
        <dbReference type="Proteomes" id="UP000028194"/>
    </source>
</evidence>
<dbReference type="eggNOG" id="arCOG10531">
    <property type="taxonomic scope" value="Archaea"/>
</dbReference>
<keyword evidence="2" id="KW-1185">Reference proteome</keyword>
<evidence type="ECO:0000313" key="1">
    <source>
        <dbReference type="EMBL" id="AIF85173.1"/>
    </source>
</evidence>
<protein>
    <recommendedName>
        <fullName evidence="3">C2H2-type domain-containing protein</fullName>
    </recommendedName>
</protein>
<name>A0A075MVH7_9ARCH</name>
<dbReference type="KEGG" id="nev:NTE_03141"/>
<gene>
    <name evidence="1" type="ORF">NTE_03141</name>
</gene>
<proteinExistence type="predicted"/>
<dbReference type="HOGENOM" id="CLU_1830646_0_0_2"/>
<dbReference type="OrthoDB" id="384456at2157"/>
<dbReference type="AlphaFoldDB" id="A0A075MVH7"/>
<accession>A0A075MVH7</accession>
<evidence type="ECO:0008006" key="3">
    <source>
        <dbReference type="Google" id="ProtNLM"/>
    </source>
</evidence>
<dbReference type="RefSeq" id="WP_148701617.1">
    <property type="nucleotide sequence ID" value="NZ_CP007174.1"/>
</dbReference>
<dbReference type="GeneID" id="41598800"/>
<dbReference type="Proteomes" id="UP000028194">
    <property type="component" value="Chromosome"/>
</dbReference>
<dbReference type="EMBL" id="CP007174">
    <property type="protein sequence ID" value="AIF85173.1"/>
    <property type="molecule type" value="Genomic_DNA"/>
</dbReference>